<evidence type="ECO:0000256" key="5">
    <source>
        <dbReference type="SAM" id="Phobius"/>
    </source>
</evidence>
<evidence type="ECO:0000313" key="7">
    <source>
        <dbReference type="Proteomes" id="UP000092021"/>
    </source>
</evidence>
<evidence type="ECO:0000313" key="6">
    <source>
        <dbReference type="EMBL" id="OAX62182.1"/>
    </source>
</evidence>
<evidence type="ECO:0000256" key="4">
    <source>
        <dbReference type="ARBA" id="ARBA00023136"/>
    </source>
</evidence>
<comment type="subcellular location">
    <subcellularLocation>
        <location evidence="1">Membrane</location>
        <topology evidence="1">Multi-pass membrane protein</topology>
    </subcellularLocation>
</comment>
<comment type="caution">
    <text evidence="6">The sequence shown here is derived from an EMBL/GenBank/DDBJ whole genome shotgun (WGS) entry which is preliminary data.</text>
</comment>
<dbReference type="Pfam" id="PF02674">
    <property type="entry name" value="Colicin_V"/>
    <property type="match status" value="1"/>
</dbReference>
<keyword evidence="4 5" id="KW-0472">Membrane</keyword>
<dbReference type="InterPro" id="IPR003825">
    <property type="entry name" value="Colicin-V_CvpA"/>
</dbReference>
<feature type="transmembrane region" description="Helical" evidence="5">
    <location>
        <begin position="6"/>
        <end position="22"/>
    </location>
</feature>
<gene>
    <name evidence="6" type="ORF">A5N15_04715</name>
</gene>
<evidence type="ECO:0008006" key="8">
    <source>
        <dbReference type="Google" id="ProtNLM"/>
    </source>
</evidence>
<dbReference type="AlphaFoldDB" id="A0A657IV28"/>
<accession>A0A657IV28</accession>
<dbReference type="GO" id="GO:0016020">
    <property type="term" value="C:membrane"/>
    <property type="evidence" value="ECO:0007669"/>
    <property type="project" value="UniProtKB-SubCell"/>
</dbReference>
<reference evidence="6 7" key="1">
    <citation type="submission" date="2016-04" db="EMBL/GenBank/DDBJ databases">
        <title>Identification of putative biosynthetic pathways for the production of bioactive secondary metabolites by the marine actinomycete Kocuria kristinae RUTW2-3.</title>
        <authorList>
            <person name="Waterworth S.C."/>
            <person name="Walmsley T.A."/>
            <person name="Matongo T."/>
            <person name="Davies-Coleman M.T."/>
            <person name="Dorrington R.A."/>
        </authorList>
    </citation>
    <scope>NUCLEOTIDE SEQUENCE [LARGE SCALE GENOMIC DNA]</scope>
    <source>
        <strain evidence="6 7">RUTW4-5</strain>
    </source>
</reference>
<organism evidence="6 7">
    <name type="scientific">Rothia kristinae</name>
    <dbReference type="NCBI Taxonomy" id="37923"/>
    <lineage>
        <taxon>Bacteria</taxon>
        <taxon>Bacillati</taxon>
        <taxon>Actinomycetota</taxon>
        <taxon>Actinomycetes</taxon>
        <taxon>Micrococcales</taxon>
        <taxon>Micrococcaceae</taxon>
        <taxon>Rothia</taxon>
    </lineage>
</organism>
<feature type="transmembrane region" description="Helical" evidence="5">
    <location>
        <begin position="29"/>
        <end position="48"/>
    </location>
</feature>
<evidence type="ECO:0000256" key="2">
    <source>
        <dbReference type="ARBA" id="ARBA00022692"/>
    </source>
</evidence>
<keyword evidence="3 5" id="KW-1133">Transmembrane helix</keyword>
<dbReference type="EMBL" id="LWGZ01000408">
    <property type="protein sequence ID" value="OAX62182.1"/>
    <property type="molecule type" value="Genomic_DNA"/>
</dbReference>
<sequence>MLLNLTLLDWILILVMVLYAIGGYSRGFFLTLGSVVGFALGAVAAFYLTPLVVSMVGGGWRILVAVLSVVGAHRASGRPWDWPSAGPCAG</sequence>
<keyword evidence="2 5" id="KW-0812">Transmembrane</keyword>
<dbReference type="Proteomes" id="UP000092021">
    <property type="component" value="Unassembled WGS sequence"/>
</dbReference>
<protein>
    <recommendedName>
        <fullName evidence="8">Colicin V production protein</fullName>
    </recommendedName>
</protein>
<name>A0A657IV28_9MICC</name>
<evidence type="ECO:0000256" key="3">
    <source>
        <dbReference type="ARBA" id="ARBA00022989"/>
    </source>
</evidence>
<proteinExistence type="predicted"/>
<dbReference type="GO" id="GO:0009403">
    <property type="term" value="P:toxin biosynthetic process"/>
    <property type="evidence" value="ECO:0007669"/>
    <property type="project" value="InterPro"/>
</dbReference>
<evidence type="ECO:0000256" key="1">
    <source>
        <dbReference type="ARBA" id="ARBA00004141"/>
    </source>
</evidence>